<protein>
    <submittedName>
        <fullName evidence="1">Uncharacterized protein</fullName>
    </submittedName>
</protein>
<evidence type="ECO:0000313" key="1">
    <source>
        <dbReference type="EMBL" id="KAL3872669.1"/>
    </source>
</evidence>
<proteinExistence type="predicted"/>
<organism evidence="1 2">
    <name type="scientific">Sinanodonta woodiana</name>
    <name type="common">Chinese pond mussel</name>
    <name type="synonym">Anodonta woodiana</name>
    <dbReference type="NCBI Taxonomy" id="1069815"/>
    <lineage>
        <taxon>Eukaryota</taxon>
        <taxon>Metazoa</taxon>
        <taxon>Spiralia</taxon>
        <taxon>Lophotrochozoa</taxon>
        <taxon>Mollusca</taxon>
        <taxon>Bivalvia</taxon>
        <taxon>Autobranchia</taxon>
        <taxon>Heteroconchia</taxon>
        <taxon>Palaeoheterodonta</taxon>
        <taxon>Unionida</taxon>
        <taxon>Unionoidea</taxon>
        <taxon>Unionidae</taxon>
        <taxon>Unioninae</taxon>
        <taxon>Sinanodonta</taxon>
    </lineage>
</organism>
<sequence>MARHDAAREGDGDRIISHGRILNCSDFKRTKCEVRRNADIEGLVKIILDNKSSGRCHSA</sequence>
<keyword evidence="2" id="KW-1185">Reference proteome</keyword>
<comment type="caution">
    <text evidence="1">The sequence shown here is derived from an EMBL/GenBank/DDBJ whole genome shotgun (WGS) entry which is preliminary data.</text>
</comment>
<dbReference type="Proteomes" id="UP001634394">
    <property type="component" value="Unassembled WGS sequence"/>
</dbReference>
<reference evidence="1 2" key="1">
    <citation type="submission" date="2024-11" db="EMBL/GenBank/DDBJ databases">
        <title>Chromosome-level genome assembly of the freshwater bivalve Anodonta woodiana.</title>
        <authorList>
            <person name="Chen X."/>
        </authorList>
    </citation>
    <scope>NUCLEOTIDE SEQUENCE [LARGE SCALE GENOMIC DNA]</scope>
    <source>
        <strain evidence="1">MN2024</strain>
        <tissue evidence="1">Gills</tissue>
    </source>
</reference>
<dbReference type="EMBL" id="JBJQND010000006">
    <property type="protein sequence ID" value="KAL3872669.1"/>
    <property type="molecule type" value="Genomic_DNA"/>
</dbReference>
<gene>
    <name evidence="1" type="ORF">ACJMK2_035881</name>
</gene>
<name>A0ABD3WFG6_SINWO</name>
<evidence type="ECO:0000313" key="2">
    <source>
        <dbReference type="Proteomes" id="UP001634394"/>
    </source>
</evidence>
<dbReference type="AlphaFoldDB" id="A0ABD3WFG6"/>
<accession>A0ABD3WFG6</accession>